<feature type="transmembrane region" description="Helical" evidence="8">
    <location>
        <begin position="442"/>
        <end position="464"/>
    </location>
</feature>
<feature type="transmembrane region" description="Helical" evidence="8">
    <location>
        <begin position="523"/>
        <end position="545"/>
    </location>
</feature>
<comment type="subcellular location">
    <subcellularLocation>
        <location evidence="8">Cell inner membrane</location>
        <topology evidence="8">Multi-pass membrane protein</topology>
    </subcellularLocation>
    <subcellularLocation>
        <location evidence="1">Cell membrane</location>
        <topology evidence="1">Multi-pass membrane protein</topology>
    </subcellularLocation>
</comment>
<feature type="transmembrane region" description="Helical" evidence="8">
    <location>
        <begin position="362"/>
        <end position="381"/>
    </location>
</feature>
<accession>A0A074V599</accession>
<dbReference type="GO" id="GO:0015129">
    <property type="term" value="F:lactate transmembrane transporter activity"/>
    <property type="evidence" value="ECO:0007669"/>
    <property type="project" value="UniProtKB-UniRule"/>
</dbReference>
<evidence type="ECO:0000256" key="1">
    <source>
        <dbReference type="ARBA" id="ARBA00004651"/>
    </source>
</evidence>
<keyword evidence="7 8" id="KW-0472">Membrane</keyword>
<dbReference type="PANTHER" id="PTHR30003:SF0">
    <property type="entry name" value="GLYCOLATE PERMEASE GLCA-RELATED"/>
    <property type="match status" value="1"/>
</dbReference>
<protein>
    <recommendedName>
        <fullName evidence="8">L-lactate permease</fullName>
    </recommendedName>
</protein>
<feature type="transmembrane region" description="Helical" evidence="8">
    <location>
        <begin position="298"/>
        <end position="317"/>
    </location>
</feature>
<feature type="transmembrane region" description="Helical" evidence="8">
    <location>
        <begin position="15"/>
        <end position="35"/>
    </location>
</feature>
<feature type="transmembrane region" description="Helical" evidence="8">
    <location>
        <begin position="199"/>
        <end position="215"/>
    </location>
</feature>
<evidence type="ECO:0000256" key="4">
    <source>
        <dbReference type="ARBA" id="ARBA00022475"/>
    </source>
</evidence>
<dbReference type="EMBL" id="AVQL01000448">
    <property type="protein sequence ID" value="KEQ00613.1"/>
    <property type="molecule type" value="Genomic_DNA"/>
</dbReference>
<evidence type="ECO:0000256" key="5">
    <source>
        <dbReference type="ARBA" id="ARBA00022692"/>
    </source>
</evidence>
<dbReference type="Proteomes" id="UP000027644">
    <property type="component" value="Unassembled WGS sequence"/>
</dbReference>
<feature type="transmembrane region" description="Helical" evidence="8">
    <location>
        <begin position="42"/>
        <end position="59"/>
    </location>
</feature>
<keyword evidence="6 8" id="KW-1133">Transmembrane helix</keyword>
<keyword evidence="5 8" id="KW-0812">Transmembrane</keyword>
<evidence type="ECO:0000256" key="8">
    <source>
        <dbReference type="RuleBase" id="RU365092"/>
    </source>
</evidence>
<keyword evidence="4" id="KW-1003">Cell membrane</keyword>
<reference evidence="9 10" key="1">
    <citation type="journal article" date="2014" name="PLoS Genet.">
        <title>Hidden diversity in honey bee gut symbionts detected by single-cell genomics.</title>
        <authorList>
            <person name="Engel P."/>
            <person name="Stepanauskas R."/>
            <person name="Moran N."/>
        </authorList>
    </citation>
    <scope>NUCLEOTIDE SEQUENCE [LARGE SCALE GENOMIC DNA]</scope>
    <source>
        <strain evidence="9 10">SCGC AB-598-J21</strain>
    </source>
</reference>
<name>A0A074V599_9NEIS</name>
<dbReference type="PANTHER" id="PTHR30003">
    <property type="entry name" value="L-LACTATE PERMEASE"/>
    <property type="match status" value="1"/>
</dbReference>
<comment type="caution">
    <text evidence="9">The sequence shown here is derived from an EMBL/GenBank/DDBJ whole genome shotgun (WGS) entry which is preliminary data.</text>
</comment>
<feature type="transmembrane region" description="Helical" evidence="8">
    <location>
        <begin position="401"/>
        <end position="430"/>
    </location>
</feature>
<dbReference type="NCBIfam" id="TIGR00795">
    <property type="entry name" value="lctP"/>
    <property type="match status" value="1"/>
</dbReference>
<organism evidence="9 10">
    <name type="scientific">Snodgrassella alvi SCGC AB-598-J21</name>
    <dbReference type="NCBI Taxonomy" id="1385367"/>
    <lineage>
        <taxon>Bacteria</taxon>
        <taxon>Pseudomonadati</taxon>
        <taxon>Pseudomonadota</taxon>
        <taxon>Betaproteobacteria</taxon>
        <taxon>Neisseriales</taxon>
        <taxon>Neisseriaceae</taxon>
        <taxon>Snodgrassella</taxon>
    </lineage>
</organism>
<feature type="transmembrane region" description="Helical" evidence="8">
    <location>
        <begin position="169"/>
        <end position="187"/>
    </location>
</feature>
<evidence type="ECO:0000256" key="6">
    <source>
        <dbReference type="ARBA" id="ARBA00022989"/>
    </source>
</evidence>
<keyword evidence="8" id="KW-0997">Cell inner membrane</keyword>
<feature type="transmembrane region" description="Helical" evidence="8">
    <location>
        <begin position="71"/>
        <end position="96"/>
    </location>
</feature>
<evidence type="ECO:0000256" key="7">
    <source>
        <dbReference type="ARBA" id="ARBA00023136"/>
    </source>
</evidence>
<comment type="similarity">
    <text evidence="2 8">Belongs to the lactate permease family.</text>
</comment>
<keyword evidence="3 8" id="KW-0813">Transport</keyword>
<evidence type="ECO:0000256" key="2">
    <source>
        <dbReference type="ARBA" id="ARBA00010100"/>
    </source>
</evidence>
<dbReference type="InterPro" id="IPR003804">
    <property type="entry name" value="Lactate_perm"/>
</dbReference>
<evidence type="ECO:0000313" key="10">
    <source>
        <dbReference type="Proteomes" id="UP000027644"/>
    </source>
</evidence>
<evidence type="ECO:0000256" key="3">
    <source>
        <dbReference type="ARBA" id="ARBA00022448"/>
    </source>
</evidence>
<feature type="transmembrane region" description="Helical" evidence="8">
    <location>
        <begin position="253"/>
        <end position="270"/>
    </location>
</feature>
<evidence type="ECO:0000313" key="9">
    <source>
        <dbReference type="EMBL" id="KEQ00613.1"/>
    </source>
</evidence>
<sequence length="547" mass="58902">MHQWVQSYSALGNSIYLTLLAALLPIIFFFAALTVLRMKGHVAGAITLILSIIVAVAAYKMPVALALSSALYGFFYGLWPIAWIIITAVFLYNLTVKSGQFDIIRSSILSITKDQRLQLLLIGFCFGSFLEGAAGFGAPVAISAALLVGLGFKPLYAAGLCLIADTAPVAFGALGIPILVGGQVSGIDPFHIGQLAGRQLPMMSVVIPFYLIFIMDGMRGIRQTWPALLVSGVSFAATQFITANFVGPELPDVTSALVSMVCLALFLRVWQPKQIFTFSGMQQPEKQRSTSEYCAKQIALAWSPFIILTVCVAVWTIKPLQEWFNSFSLIKIQWPWLDNLVIKTAPIVTENTPIAAEFKLNLLGAVGTSILLAAIISILLLKIKPRLAVDTFKHTLYDLRYPVLSIGLVLAFAYVVNYSGLSSTLALALADTGKAFPFFSPFLGWVGVFLTGSDTSANALFGALQANTAMQVGMDPVLAVAVNSVGGVTGKMISPQSIAIACAAVGLASKESDLFRFTVRHSLLFCVIAGLFTVVQTYLLPWTLILF</sequence>
<dbReference type="GO" id="GO:0015295">
    <property type="term" value="F:solute:proton symporter activity"/>
    <property type="evidence" value="ECO:0007669"/>
    <property type="project" value="TreeGrafter"/>
</dbReference>
<dbReference type="AlphaFoldDB" id="A0A074V599"/>
<comment type="function">
    <text evidence="8">Uptake of L-lactate across the membrane. Can also transport D-lactate and glycolate.</text>
</comment>
<dbReference type="GO" id="GO:0005886">
    <property type="term" value="C:plasma membrane"/>
    <property type="evidence" value="ECO:0007669"/>
    <property type="project" value="UniProtKB-SubCell"/>
</dbReference>
<dbReference type="Pfam" id="PF02652">
    <property type="entry name" value="Lactate_perm"/>
    <property type="match status" value="1"/>
</dbReference>
<feature type="transmembrane region" description="Helical" evidence="8">
    <location>
        <begin position="227"/>
        <end position="247"/>
    </location>
</feature>
<proteinExistence type="inferred from homology"/>
<gene>
    <name evidence="9" type="ORF">SASC598J21_016350</name>
</gene>